<evidence type="ECO:0000259" key="8">
    <source>
        <dbReference type="Pfam" id="PF01385"/>
    </source>
</evidence>
<dbReference type="NCBIfam" id="TIGR01766">
    <property type="entry name" value="IS200/IS605 family accessory protein TnpB-like domain"/>
    <property type="match status" value="1"/>
</dbReference>
<dbReference type="NCBIfam" id="NF038281">
    <property type="entry name" value="IS200_TnpB"/>
    <property type="match status" value="1"/>
</dbReference>
<evidence type="ECO:0000259" key="9">
    <source>
        <dbReference type="Pfam" id="PF07282"/>
    </source>
</evidence>
<protein>
    <submittedName>
        <fullName evidence="11">IS200/IS605 family element transposase accessory protein TnpB</fullName>
    </submittedName>
</protein>
<evidence type="ECO:0000256" key="1">
    <source>
        <dbReference type="ARBA" id="ARBA00008761"/>
    </source>
</evidence>
<evidence type="ECO:0000313" key="12">
    <source>
        <dbReference type="Proteomes" id="UP000663452"/>
    </source>
</evidence>
<feature type="domain" description="Cas12f1-like TNB" evidence="9">
    <location>
        <begin position="286"/>
        <end position="354"/>
    </location>
</feature>
<dbReference type="NCBIfam" id="NF040570">
    <property type="entry name" value="guided_TnpB"/>
    <property type="match status" value="1"/>
</dbReference>
<dbReference type="Pfam" id="PF07282">
    <property type="entry name" value="Cas12f1-like_TNB"/>
    <property type="match status" value="1"/>
</dbReference>
<name>A0ABX7LPX4_9BACL</name>
<keyword evidence="7" id="KW-0233">DNA recombination</keyword>
<evidence type="ECO:0000256" key="5">
    <source>
        <dbReference type="ARBA" id="ARBA00022833"/>
    </source>
</evidence>
<proteinExistence type="inferred from homology"/>
<organism evidence="11 12">
    <name type="scientific">Paenibacillus tianjinensis</name>
    <dbReference type="NCBI Taxonomy" id="2810347"/>
    <lineage>
        <taxon>Bacteria</taxon>
        <taxon>Bacillati</taxon>
        <taxon>Bacillota</taxon>
        <taxon>Bacilli</taxon>
        <taxon>Bacillales</taxon>
        <taxon>Paenibacillaceae</taxon>
        <taxon>Paenibacillus</taxon>
    </lineage>
</organism>
<comment type="similarity">
    <text evidence="1">In the C-terminal section; belongs to the transposase 35 family.</text>
</comment>
<dbReference type="Pfam" id="PF12323">
    <property type="entry name" value="HTH_OrfB_IS605"/>
    <property type="match status" value="1"/>
</dbReference>
<keyword evidence="3" id="KW-0815">Transposition</keyword>
<dbReference type="InterPro" id="IPR010095">
    <property type="entry name" value="Cas12f1-like_TNB"/>
</dbReference>
<keyword evidence="5" id="KW-0862">Zinc</keyword>
<dbReference type="Proteomes" id="UP000663452">
    <property type="component" value="Chromosome"/>
</dbReference>
<accession>A0ABX7LPX4</accession>
<keyword evidence="4" id="KW-0479">Metal-binding</keyword>
<evidence type="ECO:0000313" key="11">
    <source>
        <dbReference type="EMBL" id="QSF47867.1"/>
    </source>
</evidence>
<reference evidence="11 12" key="1">
    <citation type="submission" date="2021-02" db="EMBL/GenBank/DDBJ databases">
        <title>Paenibacillus tianjinensis sp. nov.</title>
        <authorList>
            <person name="Liu H."/>
        </authorList>
    </citation>
    <scope>NUCLEOTIDE SEQUENCE [LARGE SCALE GENOMIC DNA]</scope>
    <source>
        <strain evidence="11 12">TB2019</strain>
    </source>
</reference>
<evidence type="ECO:0000256" key="2">
    <source>
        <dbReference type="ARBA" id="ARBA00011044"/>
    </source>
</evidence>
<dbReference type="Pfam" id="PF01385">
    <property type="entry name" value="OrfB_IS605"/>
    <property type="match status" value="1"/>
</dbReference>
<evidence type="ECO:0000256" key="6">
    <source>
        <dbReference type="ARBA" id="ARBA00023125"/>
    </source>
</evidence>
<dbReference type="InterPro" id="IPR021027">
    <property type="entry name" value="Transposase_put_HTH"/>
</dbReference>
<dbReference type="EMBL" id="CP070969">
    <property type="protein sequence ID" value="QSF47867.1"/>
    <property type="molecule type" value="Genomic_DNA"/>
</dbReference>
<dbReference type="InterPro" id="IPR001959">
    <property type="entry name" value="Transposase"/>
</dbReference>
<dbReference type="InterPro" id="IPR053522">
    <property type="entry name" value="RNA-guided_endonuclease_TnpB"/>
</dbReference>
<evidence type="ECO:0000256" key="7">
    <source>
        <dbReference type="ARBA" id="ARBA00023172"/>
    </source>
</evidence>
<gene>
    <name evidence="11" type="primary">tnpB</name>
    <name evidence="11" type="ORF">JRJ22_19890</name>
</gene>
<keyword evidence="12" id="KW-1185">Reference proteome</keyword>
<dbReference type="InterPro" id="IPR051399">
    <property type="entry name" value="RNA-guided_DNA_endo/Transpos"/>
</dbReference>
<keyword evidence="6" id="KW-0238">DNA-binding</keyword>
<dbReference type="PANTHER" id="PTHR30405:SF25">
    <property type="entry name" value="RNA-GUIDED DNA ENDONUCLEASE INSQ-RELATED"/>
    <property type="match status" value="1"/>
</dbReference>
<evidence type="ECO:0000256" key="3">
    <source>
        <dbReference type="ARBA" id="ARBA00022578"/>
    </source>
</evidence>
<comment type="similarity">
    <text evidence="2">In the N-terminal section; belongs to the transposase 2 family.</text>
</comment>
<feature type="domain" description="Transposase putative helix-turn-helix" evidence="10">
    <location>
        <begin position="1"/>
        <end position="45"/>
    </location>
</feature>
<feature type="domain" description="Probable transposase IS891/IS1136/IS1341" evidence="8">
    <location>
        <begin position="172"/>
        <end position="274"/>
    </location>
</feature>
<evidence type="ECO:0000256" key="4">
    <source>
        <dbReference type="ARBA" id="ARBA00022723"/>
    </source>
</evidence>
<evidence type="ECO:0000259" key="10">
    <source>
        <dbReference type="Pfam" id="PF12323"/>
    </source>
</evidence>
<dbReference type="PANTHER" id="PTHR30405">
    <property type="entry name" value="TRANSPOSASE"/>
    <property type="match status" value="1"/>
</dbReference>
<sequence length="360" mass="42036">MHKSYKFRIYPDKEQRIFFEKNFGAVRFIYNKMLADKIEHYKMTKTMLKNTPAQYKKDNKWLKEVDSYALCNAQMNLDKAFKFFFKNIETGFPKFKNKKSNRRSYTTNNLNNLIKIENGKIRLPKLKSRVRVIDHCKINGHIKSCTIVATPSGKYFISVLTESLSANINNISTDKKIGIDLGLKDFAITSDGQIINNPKYFRSSEKKLAKLQKSFARKQIQSKNREESRVKVAKMYEKIANQQKDFLQKLSSKIINDNQVIVIEDLHVKNMMKNSLLAKVISEASWSNFRRMLEYKGKWYGREIIVAPTYYPSSQLCSICGHKNKDIKKLNVRQWTCPICNTDHNRDINAAKNLLKLANK</sequence>